<dbReference type="InterPro" id="IPR047536">
    <property type="entry name" value="Rcat_RBR_parkin"/>
</dbReference>
<keyword evidence="15 19" id="KW-0072">Autophagy</keyword>
<comment type="catalytic activity">
    <reaction evidence="1 19">
        <text>[E2 ubiquitin-conjugating enzyme]-S-ubiquitinyl-L-cysteine + [acceptor protein]-L-lysine = [E2 ubiquitin-conjugating enzyme]-L-cysteine + [acceptor protein]-N(6)-ubiquitinyl-L-lysine.</text>
        <dbReference type="EC" id="2.3.2.31"/>
    </reaction>
</comment>
<dbReference type="CDD" id="cd20340">
    <property type="entry name" value="BRcat_RBR_parkin"/>
    <property type="match status" value="1"/>
</dbReference>
<dbReference type="GO" id="GO:0000151">
    <property type="term" value="C:ubiquitin ligase complex"/>
    <property type="evidence" value="ECO:0007669"/>
    <property type="project" value="UniProtKB-UniRule"/>
</dbReference>
<dbReference type="SUPFAM" id="SSF54236">
    <property type="entry name" value="Ubiquitin-like"/>
    <property type="match status" value="1"/>
</dbReference>
<keyword evidence="7" id="KW-0597">Phosphoprotein</keyword>
<dbReference type="InterPro" id="IPR047535">
    <property type="entry name" value="RING-HC_RBR_parkin"/>
</dbReference>
<evidence type="ECO:0000256" key="5">
    <source>
        <dbReference type="ARBA" id="ARBA00012251"/>
    </source>
</evidence>
<evidence type="ECO:0000256" key="11">
    <source>
        <dbReference type="ARBA" id="ARBA00022771"/>
    </source>
</evidence>
<evidence type="ECO:0000256" key="21">
    <source>
        <dbReference type="SAM" id="MobiDB-lite"/>
    </source>
</evidence>
<comment type="pathway">
    <text evidence="4 19">Protein modification; protein ubiquitination.</text>
</comment>
<dbReference type="GO" id="GO:0005829">
    <property type="term" value="C:cytosol"/>
    <property type="evidence" value="ECO:0007669"/>
    <property type="project" value="UniProtKB-SubCell"/>
</dbReference>
<evidence type="ECO:0000313" key="24">
    <source>
        <dbReference type="EMBL" id="KAK7108119.1"/>
    </source>
</evidence>
<feature type="domain" description="RING-type" evidence="23">
    <location>
        <begin position="240"/>
        <end position="461"/>
    </location>
</feature>
<evidence type="ECO:0000256" key="13">
    <source>
        <dbReference type="ARBA" id="ARBA00022833"/>
    </source>
</evidence>
<keyword evidence="6" id="KW-0963">Cytoplasm</keyword>
<evidence type="ECO:0000256" key="20">
    <source>
        <dbReference type="PIRSR" id="PIRSR037880-1"/>
    </source>
</evidence>
<evidence type="ECO:0000256" key="6">
    <source>
        <dbReference type="ARBA" id="ARBA00022490"/>
    </source>
</evidence>
<evidence type="ECO:0000256" key="18">
    <source>
        <dbReference type="ARBA" id="ARBA00029536"/>
    </source>
</evidence>
<dbReference type="Pfam" id="PF22605">
    <property type="entry name" value="IBR_2"/>
    <property type="match status" value="1"/>
</dbReference>
<evidence type="ECO:0000259" key="23">
    <source>
        <dbReference type="PROSITE" id="PS51873"/>
    </source>
</evidence>
<evidence type="ECO:0000256" key="10">
    <source>
        <dbReference type="ARBA" id="ARBA00022737"/>
    </source>
</evidence>
<dbReference type="InterPro" id="IPR029071">
    <property type="entry name" value="Ubiquitin-like_domsf"/>
</dbReference>
<evidence type="ECO:0000256" key="17">
    <source>
        <dbReference type="ARBA" id="ARBA00029442"/>
    </source>
</evidence>
<dbReference type="InterPro" id="IPR054694">
    <property type="entry name" value="Parkin-like_IBR"/>
</dbReference>
<dbReference type="InterPro" id="IPR031127">
    <property type="entry name" value="E3_UB_ligase_RBR"/>
</dbReference>
<dbReference type="Pfam" id="PF17976">
    <property type="entry name" value="zf-RING_12"/>
    <property type="match status" value="1"/>
</dbReference>
<dbReference type="SUPFAM" id="SSF57850">
    <property type="entry name" value="RING/U-box"/>
    <property type="match status" value="2"/>
</dbReference>
<evidence type="ECO:0000256" key="14">
    <source>
        <dbReference type="ARBA" id="ARBA00022843"/>
    </source>
</evidence>
<evidence type="ECO:0000256" key="3">
    <source>
        <dbReference type="ARBA" id="ARBA00004514"/>
    </source>
</evidence>
<dbReference type="CDD" id="cd16627">
    <property type="entry name" value="RING-HC_RBR_parkin"/>
    <property type="match status" value="1"/>
</dbReference>
<dbReference type="GO" id="GO:0005739">
    <property type="term" value="C:mitochondrion"/>
    <property type="evidence" value="ECO:0007669"/>
    <property type="project" value="UniProtKB-SubCell"/>
</dbReference>
<evidence type="ECO:0000256" key="2">
    <source>
        <dbReference type="ARBA" id="ARBA00004173"/>
    </source>
</evidence>
<dbReference type="GO" id="GO:0061630">
    <property type="term" value="F:ubiquitin protein ligase activity"/>
    <property type="evidence" value="ECO:0007669"/>
    <property type="project" value="UniProtKB-EC"/>
</dbReference>
<dbReference type="InterPro" id="IPR003977">
    <property type="entry name" value="Parkin"/>
</dbReference>
<keyword evidence="11" id="KW-0863">Zinc-finger</keyword>
<dbReference type="FunFam" id="1.20.120.1750:FF:000009">
    <property type="entry name" value="E3 ubiquitin-protein ligase parkin"/>
    <property type="match status" value="1"/>
</dbReference>
<dbReference type="Pfam" id="PF17978">
    <property type="entry name" value="zf-RING_14"/>
    <property type="match status" value="1"/>
</dbReference>
<dbReference type="Gene3D" id="2.20.25.20">
    <property type="match status" value="1"/>
</dbReference>
<comment type="function">
    <text evidence="19">Functions within a multiprotein E3 ubiquitin ligase complex, catalyzing the covalent attachment of ubiquitin moieties onto substrate proteins.</text>
</comment>
<keyword evidence="8" id="KW-0808">Transferase</keyword>
<dbReference type="InterPro" id="IPR041565">
    <property type="entry name" value="Parkin_Znf-RING"/>
</dbReference>
<name>A0AAN9BMT9_9CAEN</name>
<feature type="region of interest" description="Disordered" evidence="21">
    <location>
        <begin position="109"/>
        <end position="142"/>
    </location>
</feature>
<dbReference type="PROSITE" id="PS50053">
    <property type="entry name" value="UBIQUITIN_2"/>
    <property type="match status" value="1"/>
</dbReference>
<evidence type="ECO:0000256" key="16">
    <source>
        <dbReference type="ARBA" id="ARBA00023128"/>
    </source>
</evidence>
<dbReference type="PRINTS" id="PR01475">
    <property type="entry name" value="PARKIN"/>
</dbReference>
<dbReference type="CDD" id="cd21382">
    <property type="entry name" value="RING0_parkin"/>
    <property type="match status" value="1"/>
</dbReference>
<dbReference type="AlphaFoldDB" id="A0AAN9BMT9"/>
<dbReference type="Gene3D" id="1.20.120.1750">
    <property type="match status" value="1"/>
</dbReference>
<keyword evidence="14 19" id="KW-0832">Ubl conjugation</keyword>
<dbReference type="EC" id="2.3.2.31" evidence="5 19"/>
<evidence type="ECO:0000256" key="8">
    <source>
        <dbReference type="ARBA" id="ARBA00022679"/>
    </source>
</evidence>
<comment type="caution">
    <text evidence="24">The sequence shown here is derived from an EMBL/GenBank/DDBJ whole genome shotgun (WGS) entry which is preliminary data.</text>
</comment>
<dbReference type="CDD" id="cd20357">
    <property type="entry name" value="Rcat_RBR_parkin"/>
    <property type="match status" value="1"/>
</dbReference>
<protein>
    <recommendedName>
        <fullName evidence="18 19">E3 ubiquitin-protein ligase parkin</fullName>
        <ecNumber evidence="5 19">2.3.2.31</ecNumber>
    </recommendedName>
</protein>
<sequence>MAGRRTQGLALPDSIIVNVCFNSQQRSYELDRCSTVAELRQRLAEDYGVSVSEMKILLGGSLLADDLTIEGSGVGMESTLFAIQRRSSPVSLKGDAAIFLSQPLIATTTSDANGSDNSPSQTPTNHEDSKAGVSPHPDATESDCSRQLLDQYFVFCKVCKEVRPGRLRVRCSVCGDGAVLVDKGPGSWDDVLTPGRVGGTCQTLHCEQCIPVFYFKCAEQHQGNVSDTVAALHHIRPNRRSVFCITCEDVMSPVVVFPCESSHVMCLSCFISYCTIRLHERRFVQNSQYGYTLPCPAGCPDSLIQEQHHFSIMGQEEYERYKDFAAEECLMAGGGIYCPRLECGSGFIVDAVDSRVICPHCKYVFCRNCREAAHYEECAPISQASGNSQRFSDPDRAARAQWEKQSAHTIHETTKGCPGCGTRTERDGGCMHMKCARCGEDWCWLCVKLWDRECQGAHWFA</sequence>
<comment type="similarity">
    <text evidence="17 19">Belongs to the RBR family. Parkin subfamily.</text>
</comment>
<organism evidence="24 25">
    <name type="scientific">Littorina saxatilis</name>
    <dbReference type="NCBI Taxonomy" id="31220"/>
    <lineage>
        <taxon>Eukaryota</taxon>
        <taxon>Metazoa</taxon>
        <taxon>Spiralia</taxon>
        <taxon>Lophotrochozoa</taxon>
        <taxon>Mollusca</taxon>
        <taxon>Gastropoda</taxon>
        <taxon>Caenogastropoda</taxon>
        <taxon>Littorinimorpha</taxon>
        <taxon>Littorinoidea</taxon>
        <taxon>Littorinidae</taxon>
        <taxon>Littorina</taxon>
    </lineage>
</organism>
<dbReference type="GO" id="GO:0008270">
    <property type="term" value="F:zinc ion binding"/>
    <property type="evidence" value="ECO:0007669"/>
    <property type="project" value="UniProtKB-KW"/>
</dbReference>
<keyword evidence="12 19" id="KW-0833">Ubl conjugation pathway</keyword>
<evidence type="ECO:0000256" key="15">
    <source>
        <dbReference type="ARBA" id="ARBA00023006"/>
    </source>
</evidence>
<evidence type="ECO:0000256" key="1">
    <source>
        <dbReference type="ARBA" id="ARBA00001798"/>
    </source>
</evidence>
<keyword evidence="16 19" id="KW-0496">Mitochondrion</keyword>
<dbReference type="InterPro" id="IPR044066">
    <property type="entry name" value="TRIAD_supradom"/>
</dbReference>
<dbReference type="Proteomes" id="UP001374579">
    <property type="component" value="Unassembled WGS sequence"/>
</dbReference>
<evidence type="ECO:0000256" key="9">
    <source>
        <dbReference type="ARBA" id="ARBA00022723"/>
    </source>
</evidence>
<keyword evidence="9 19" id="KW-0479">Metal-binding</keyword>
<dbReference type="InterPro" id="IPR041170">
    <property type="entry name" value="Znf-RING_14"/>
</dbReference>
<evidence type="ECO:0000259" key="22">
    <source>
        <dbReference type="PROSITE" id="PS50053"/>
    </source>
</evidence>
<gene>
    <name evidence="24" type="ORF">V1264_015912</name>
</gene>
<dbReference type="PROSITE" id="PS51873">
    <property type="entry name" value="TRIAD"/>
    <property type="match status" value="1"/>
</dbReference>
<dbReference type="SMART" id="SM00647">
    <property type="entry name" value="IBR"/>
    <property type="match status" value="1"/>
</dbReference>
<keyword evidence="25" id="KW-1185">Reference proteome</keyword>
<dbReference type="PIRSF" id="PIRSF037880">
    <property type="entry name" value="Parkin"/>
    <property type="match status" value="1"/>
</dbReference>
<dbReference type="PANTHER" id="PTHR11685">
    <property type="entry name" value="RBR FAMILY RING FINGER AND IBR DOMAIN-CONTAINING"/>
    <property type="match status" value="1"/>
</dbReference>
<dbReference type="GO" id="GO:0016567">
    <property type="term" value="P:protein ubiquitination"/>
    <property type="evidence" value="ECO:0007669"/>
    <property type="project" value="UniProtKB-UniRule"/>
</dbReference>
<evidence type="ECO:0000256" key="12">
    <source>
        <dbReference type="ARBA" id="ARBA00022786"/>
    </source>
</evidence>
<dbReference type="InterPro" id="IPR002867">
    <property type="entry name" value="IBR_dom"/>
</dbReference>
<feature type="domain" description="Ubiquitin-like" evidence="22">
    <location>
        <begin position="13"/>
        <end position="89"/>
    </location>
</feature>
<dbReference type="GO" id="GO:0009893">
    <property type="term" value="P:positive regulation of metabolic process"/>
    <property type="evidence" value="ECO:0007669"/>
    <property type="project" value="UniProtKB-ARBA"/>
</dbReference>
<reference evidence="24 25" key="1">
    <citation type="submission" date="2024-02" db="EMBL/GenBank/DDBJ databases">
        <title>Chromosome-scale genome assembly of the rough periwinkle Littorina saxatilis.</title>
        <authorList>
            <person name="De Jode A."/>
            <person name="Faria R."/>
            <person name="Formenti G."/>
            <person name="Sims Y."/>
            <person name="Smith T.P."/>
            <person name="Tracey A."/>
            <person name="Wood J.M.D."/>
            <person name="Zagrodzka Z.B."/>
            <person name="Johannesson K."/>
            <person name="Butlin R.K."/>
            <person name="Leder E.H."/>
        </authorList>
    </citation>
    <scope>NUCLEOTIDE SEQUENCE [LARGE SCALE GENOMIC DNA]</scope>
    <source>
        <strain evidence="24">Snail1</strain>
        <tissue evidence="24">Muscle</tissue>
    </source>
</reference>
<dbReference type="InterPro" id="IPR000626">
    <property type="entry name" value="Ubiquitin-like_dom"/>
</dbReference>
<keyword evidence="13 19" id="KW-0862">Zinc</keyword>
<dbReference type="EMBL" id="JBAMIC010000004">
    <property type="protein sequence ID" value="KAK7108119.1"/>
    <property type="molecule type" value="Genomic_DNA"/>
</dbReference>
<feature type="active site" evidence="20">
    <location>
        <position position="430"/>
    </location>
</feature>
<feature type="compositionally biased region" description="Polar residues" evidence="21">
    <location>
        <begin position="109"/>
        <end position="124"/>
    </location>
</feature>
<dbReference type="Pfam" id="PF00240">
    <property type="entry name" value="ubiquitin"/>
    <property type="match status" value="1"/>
</dbReference>
<dbReference type="InterPro" id="IPR047534">
    <property type="entry name" value="BRcat_RBR_parkin"/>
</dbReference>
<keyword evidence="10" id="KW-0677">Repeat</keyword>
<proteinExistence type="inferred from homology"/>
<evidence type="ECO:0000256" key="4">
    <source>
        <dbReference type="ARBA" id="ARBA00004906"/>
    </source>
</evidence>
<evidence type="ECO:0000313" key="25">
    <source>
        <dbReference type="Proteomes" id="UP001374579"/>
    </source>
</evidence>
<evidence type="ECO:0000256" key="7">
    <source>
        <dbReference type="ARBA" id="ARBA00022553"/>
    </source>
</evidence>
<dbReference type="GO" id="GO:0006914">
    <property type="term" value="P:autophagy"/>
    <property type="evidence" value="ECO:0007669"/>
    <property type="project" value="UniProtKB-UniRule"/>
</dbReference>
<evidence type="ECO:0000256" key="19">
    <source>
        <dbReference type="PIRNR" id="PIRNR037880"/>
    </source>
</evidence>
<comment type="subcellular location">
    <subcellularLocation>
        <location evidence="3">Cytoplasm</location>
        <location evidence="3">Cytosol</location>
    </subcellularLocation>
    <subcellularLocation>
        <location evidence="2 19">Mitochondrion</location>
    </subcellularLocation>
</comment>
<comment type="subunit">
    <text evidence="19">Forms an E3 ubiquitin ligase complex.</text>
</comment>
<dbReference type="Gene3D" id="3.10.20.90">
    <property type="entry name" value="Phosphatidylinositol 3-kinase Catalytic Subunit, Chain A, domain 1"/>
    <property type="match status" value="1"/>
</dbReference>
<accession>A0AAN9BMT9</accession>